<evidence type="ECO:0000313" key="1">
    <source>
        <dbReference type="EMBL" id="KQC30201.1"/>
    </source>
</evidence>
<reference evidence="1 2" key="1">
    <citation type="submission" date="2015-04" db="EMBL/GenBank/DDBJ databases">
        <title>Complete genome of flavobacterium.</title>
        <authorList>
            <person name="Kwon Y.M."/>
            <person name="Kim S.-J."/>
        </authorList>
    </citation>
    <scope>NUCLEOTIDE SEQUENCE [LARGE SCALE GENOMIC DNA]</scope>
    <source>
        <strain evidence="1 2">DK169</strain>
    </source>
</reference>
<dbReference type="RefSeq" id="WP_055394816.1">
    <property type="nucleotide sequence ID" value="NZ_LCTZ01000002.1"/>
</dbReference>
<dbReference type="AlphaFoldDB" id="A0A0Q1H956"/>
<keyword evidence="2" id="KW-1185">Reference proteome</keyword>
<dbReference type="Proteomes" id="UP000050827">
    <property type="component" value="Unassembled WGS sequence"/>
</dbReference>
<gene>
    <name evidence="1" type="ORF">AAY42_10165</name>
</gene>
<evidence type="ECO:0000313" key="2">
    <source>
        <dbReference type="Proteomes" id="UP000050827"/>
    </source>
</evidence>
<dbReference type="EMBL" id="LCTZ01000002">
    <property type="protein sequence ID" value="KQC30201.1"/>
    <property type="molecule type" value="Genomic_DNA"/>
</dbReference>
<organism evidence="1 2">
    <name type="scientific">Flagellimonas eckloniae</name>
    <dbReference type="NCBI Taxonomy" id="346185"/>
    <lineage>
        <taxon>Bacteria</taxon>
        <taxon>Pseudomonadati</taxon>
        <taxon>Bacteroidota</taxon>
        <taxon>Flavobacteriia</taxon>
        <taxon>Flavobacteriales</taxon>
        <taxon>Flavobacteriaceae</taxon>
        <taxon>Flagellimonas</taxon>
    </lineage>
</organism>
<sequence length="75" mass="8786">MAFDVKATTVKHANLDTEKLVYELERIIEDFDYDLSRAKSPKVKRRLKTNLVFFSSIYRDITNYAQNKNTSDATH</sequence>
<dbReference type="STRING" id="346185.AAY42_10165"/>
<protein>
    <submittedName>
        <fullName evidence="1">Uncharacterized protein</fullName>
    </submittedName>
</protein>
<comment type="caution">
    <text evidence="1">The sequence shown here is derived from an EMBL/GenBank/DDBJ whole genome shotgun (WGS) entry which is preliminary data.</text>
</comment>
<proteinExistence type="predicted"/>
<accession>A0A0Q1H956</accession>
<name>A0A0Q1H956_9FLAO</name>